<comment type="similarity">
    <text evidence="1">Belongs to the CACTIN family.</text>
</comment>
<dbReference type="SMART" id="SM01050">
    <property type="entry name" value="CactinC_cactus"/>
    <property type="match status" value="1"/>
</dbReference>
<dbReference type="GO" id="GO:0005737">
    <property type="term" value="C:cytoplasm"/>
    <property type="evidence" value="ECO:0007669"/>
    <property type="project" value="TreeGrafter"/>
</dbReference>
<dbReference type="PANTHER" id="PTHR21737:SF4">
    <property type="entry name" value="SPLICING FACTOR CACTIN"/>
    <property type="match status" value="1"/>
</dbReference>
<feature type="compositionally biased region" description="Basic and acidic residues" evidence="3">
    <location>
        <begin position="59"/>
        <end position="76"/>
    </location>
</feature>
<dbReference type="FunCoup" id="B0CUX7">
    <property type="interactions" value="615"/>
</dbReference>
<dbReference type="HOGENOM" id="CLU_011759_2_1_1"/>
<dbReference type="PANTHER" id="PTHR21737">
    <property type="entry name" value="POLYGLUTAMINE BINDING PROTEIN 1/MARVEL MEMBRANE-ASSOCIATING DOMAIN CONTAINING 3"/>
    <property type="match status" value="1"/>
</dbReference>
<dbReference type="RefSeq" id="XP_001874735.1">
    <property type="nucleotide sequence ID" value="XM_001874700.1"/>
</dbReference>
<feature type="region of interest" description="Disordered" evidence="3">
    <location>
        <begin position="134"/>
        <end position="159"/>
    </location>
</feature>
<dbReference type="Pfam" id="PF09732">
    <property type="entry name" value="CactinC_cactus"/>
    <property type="match status" value="1"/>
</dbReference>
<sequence>MGRRSRSPSPWRKGSDSRHRSERDRETYTTRVSDSMKYADDRNDSRYKRRRTPSPSDIDSERRGKDESMGRDTDKKEKRRKRDKSEERKARKAEKRRIKEEEEARQVAELSVYSATDNPFHDVNLGQQFRWHKKNEKERKQGLSLADSQRRDAARRQEAKEELERLNRRRAEREAELRLREEEELRMSRLQESAQMSEWLSKDGDFQLEQERRRAAIRIREKRAKAIDFLALNLKYVNPSSQDDEEAEHEDAGLEIDLDEPYNIFDSLSAEQTYELHDDVERYLALEDSETNLDFWTNMMVVCKDRLERIQANERMGVEAAAAVEADITALLSGKCYDDLVGLQRKVQEKLSSGEPLDTDYWESLLKKLLVWKAKAKLKALHEVVVRNRLEQLRKRQRDEAFQAQEELLAGVAKAASTRSNAPLDVIVDVEMSDEIVEDMEPYDRAMSPSLLDITKLSSDDRQIDIILEEDDRRNLYQQRRTVAASRFVPKAAQPAATEVETEEASSGADLASEALYRAEAEKDLDEEEELFNLEENIVNPTTYNWEDKYRPRKPRYFNRVHTGYEWNKYNQTHYDTDNPPPKVVQGYKFNIFYPDLIDKSKAPTYKIVKEAGNDETVLLHFSAGPPYEDIAFRIVNREWEFSHKRGFRSSFDRGCLSLWFNFRRNVSKIAFTINMPIDSLTVLSQMICLSCFTRRGRWSLSLLFPISRLR</sequence>
<evidence type="ECO:0000259" key="4">
    <source>
        <dbReference type="Pfam" id="PF09732"/>
    </source>
</evidence>
<dbReference type="Pfam" id="PF10312">
    <property type="entry name" value="Cactin_mid"/>
    <property type="match status" value="1"/>
</dbReference>
<evidence type="ECO:0000313" key="6">
    <source>
        <dbReference type="EMBL" id="EDR14176.1"/>
    </source>
</evidence>
<dbReference type="GeneID" id="6070608"/>
<evidence type="ECO:0000259" key="5">
    <source>
        <dbReference type="Pfam" id="PF10312"/>
    </source>
</evidence>
<dbReference type="OrthoDB" id="265955at2759"/>
<feature type="domain" description="Splicing factor Cactin C-terminal" evidence="4">
    <location>
        <begin position="546"/>
        <end position="667"/>
    </location>
</feature>
<evidence type="ECO:0000313" key="7">
    <source>
        <dbReference type="Proteomes" id="UP000001194"/>
    </source>
</evidence>
<dbReference type="AlphaFoldDB" id="B0CUX7"/>
<dbReference type="GO" id="GO:0045292">
    <property type="term" value="P:mRNA cis splicing, via spliceosome"/>
    <property type="evidence" value="ECO:0007669"/>
    <property type="project" value="TreeGrafter"/>
</dbReference>
<dbReference type="InterPro" id="IPR018816">
    <property type="entry name" value="Cactin_central"/>
</dbReference>
<proteinExistence type="inferred from homology"/>
<accession>B0CUX7</accession>
<protein>
    <recommendedName>
        <fullName evidence="2">Splicing factor Cactin</fullName>
    </recommendedName>
</protein>
<dbReference type="EMBL" id="DS547092">
    <property type="protein sequence ID" value="EDR14176.1"/>
    <property type="molecule type" value="Genomic_DNA"/>
</dbReference>
<dbReference type="InParanoid" id="B0CUX7"/>
<dbReference type="GO" id="GO:0005681">
    <property type="term" value="C:spliceosomal complex"/>
    <property type="evidence" value="ECO:0007669"/>
    <property type="project" value="TreeGrafter"/>
</dbReference>
<evidence type="ECO:0000256" key="1">
    <source>
        <dbReference type="ARBA" id="ARBA00006895"/>
    </source>
</evidence>
<dbReference type="STRING" id="486041.B0CUX7"/>
<reference evidence="6 7" key="1">
    <citation type="journal article" date="2008" name="Nature">
        <title>The genome of Laccaria bicolor provides insights into mycorrhizal symbiosis.</title>
        <authorList>
            <person name="Martin F."/>
            <person name="Aerts A."/>
            <person name="Ahren D."/>
            <person name="Brun A."/>
            <person name="Danchin E.G.J."/>
            <person name="Duchaussoy F."/>
            <person name="Gibon J."/>
            <person name="Kohler A."/>
            <person name="Lindquist E."/>
            <person name="Pereda V."/>
            <person name="Salamov A."/>
            <person name="Shapiro H.J."/>
            <person name="Wuyts J."/>
            <person name="Blaudez D."/>
            <person name="Buee M."/>
            <person name="Brokstein P."/>
            <person name="Canbaeck B."/>
            <person name="Cohen D."/>
            <person name="Courty P.E."/>
            <person name="Coutinho P.M."/>
            <person name="Delaruelle C."/>
            <person name="Detter J.C."/>
            <person name="Deveau A."/>
            <person name="DiFazio S."/>
            <person name="Duplessis S."/>
            <person name="Fraissinet-Tachet L."/>
            <person name="Lucic E."/>
            <person name="Frey-Klett P."/>
            <person name="Fourrey C."/>
            <person name="Feussner I."/>
            <person name="Gay G."/>
            <person name="Grimwood J."/>
            <person name="Hoegger P.J."/>
            <person name="Jain P."/>
            <person name="Kilaru S."/>
            <person name="Labbe J."/>
            <person name="Lin Y.C."/>
            <person name="Legue V."/>
            <person name="Le Tacon F."/>
            <person name="Marmeisse R."/>
            <person name="Melayah D."/>
            <person name="Montanini B."/>
            <person name="Muratet M."/>
            <person name="Nehls U."/>
            <person name="Niculita-Hirzel H."/>
            <person name="Oudot-Le Secq M.P."/>
            <person name="Peter M."/>
            <person name="Quesneville H."/>
            <person name="Rajashekar B."/>
            <person name="Reich M."/>
            <person name="Rouhier N."/>
            <person name="Schmutz J."/>
            <person name="Yin T."/>
            <person name="Chalot M."/>
            <person name="Henrissat B."/>
            <person name="Kuees U."/>
            <person name="Lucas S."/>
            <person name="Van de Peer Y."/>
            <person name="Podila G.K."/>
            <person name="Polle A."/>
            <person name="Pukkila P.J."/>
            <person name="Richardson P.M."/>
            <person name="Rouze P."/>
            <person name="Sanders I.R."/>
            <person name="Stajich J.E."/>
            <person name="Tunlid A."/>
            <person name="Tuskan G."/>
            <person name="Grigoriev I.V."/>
        </authorList>
    </citation>
    <scope>NUCLEOTIDE SEQUENCE [LARGE SCALE GENOMIC DNA]</scope>
    <source>
        <strain evidence="7">S238N-H82 / ATCC MYA-4686</strain>
    </source>
</reference>
<evidence type="ECO:0000256" key="3">
    <source>
        <dbReference type="SAM" id="MobiDB-lite"/>
    </source>
</evidence>
<feature type="domain" description="Splicing factor cactin central" evidence="5">
    <location>
        <begin position="189"/>
        <end position="382"/>
    </location>
</feature>
<dbReference type="InterPro" id="IPR019134">
    <property type="entry name" value="Cactin_C"/>
</dbReference>
<feature type="compositionally biased region" description="Basic and acidic residues" evidence="3">
    <location>
        <begin position="13"/>
        <end position="28"/>
    </location>
</feature>
<feature type="region of interest" description="Disordered" evidence="3">
    <location>
        <begin position="1"/>
        <end position="106"/>
    </location>
</feature>
<name>B0CUX7_LACBS</name>
<feature type="compositionally biased region" description="Basic and acidic residues" evidence="3">
    <location>
        <begin position="37"/>
        <end position="46"/>
    </location>
</feature>
<dbReference type="Proteomes" id="UP000001194">
    <property type="component" value="Unassembled WGS sequence"/>
</dbReference>
<feature type="compositionally biased region" description="Basic and acidic residues" evidence="3">
    <location>
        <begin position="97"/>
        <end position="106"/>
    </location>
</feature>
<evidence type="ECO:0000256" key="2">
    <source>
        <dbReference type="ARBA" id="ARBA00034534"/>
    </source>
</evidence>
<keyword evidence="7" id="KW-1185">Reference proteome</keyword>
<dbReference type="KEGG" id="lbc:LACBIDRAFT_305737"/>
<gene>
    <name evidence="6" type="ORF">LACBIDRAFT_305737</name>
</gene>
<feature type="compositionally biased region" description="Basic and acidic residues" evidence="3">
    <location>
        <begin position="148"/>
        <end position="159"/>
    </location>
</feature>
<organism evidence="7">
    <name type="scientific">Laccaria bicolor (strain S238N-H82 / ATCC MYA-4686)</name>
    <name type="common">Bicoloured deceiver</name>
    <name type="synonym">Laccaria laccata var. bicolor</name>
    <dbReference type="NCBI Taxonomy" id="486041"/>
    <lineage>
        <taxon>Eukaryota</taxon>
        <taxon>Fungi</taxon>
        <taxon>Dikarya</taxon>
        <taxon>Basidiomycota</taxon>
        <taxon>Agaricomycotina</taxon>
        <taxon>Agaricomycetes</taxon>
        <taxon>Agaricomycetidae</taxon>
        <taxon>Agaricales</taxon>
        <taxon>Agaricineae</taxon>
        <taxon>Hydnangiaceae</taxon>
        <taxon>Laccaria</taxon>
    </lineage>
</organism>